<accession>A0ABW9ZQ63</accession>
<feature type="chain" id="PRO_5047425294" evidence="1">
    <location>
        <begin position="27"/>
        <end position="191"/>
    </location>
</feature>
<sequence length="191" mass="22153">MKNPFIKLFSLFAVSAILFTSCSSKAYIQRDDTVDLSQYKTFAWSETQEVHEQKKHNDIQESKIRNAVNQSLISAGWREDPTNPDAVLAYDVLVERNTRRTSDPVYTPSYSRMYYNPYTRRLGTLYYPSRFAGYNNSQYQVTEGTLTVSLIDAKTDKTFWQGWTTKEVNTKLLSDQEIESSVKSIFKKFSK</sequence>
<gene>
    <name evidence="3" type="ORF">GWC95_04805</name>
</gene>
<feature type="signal peptide" evidence="1">
    <location>
        <begin position="1"/>
        <end position="26"/>
    </location>
</feature>
<dbReference type="PROSITE" id="PS51257">
    <property type="entry name" value="PROKAR_LIPOPROTEIN"/>
    <property type="match status" value="1"/>
</dbReference>
<organism evidence="3 4">
    <name type="scientific">Sediminibacterium roseum</name>
    <dbReference type="NCBI Taxonomy" id="1978412"/>
    <lineage>
        <taxon>Bacteria</taxon>
        <taxon>Pseudomonadati</taxon>
        <taxon>Bacteroidota</taxon>
        <taxon>Chitinophagia</taxon>
        <taxon>Chitinophagales</taxon>
        <taxon>Chitinophagaceae</taxon>
        <taxon>Sediminibacterium</taxon>
    </lineage>
</organism>
<keyword evidence="1" id="KW-0732">Signal</keyword>
<name>A0ABW9ZQ63_9BACT</name>
<proteinExistence type="predicted"/>
<dbReference type="EMBL" id="JAACJS010000004">
    <property type="protein sequence ID" value="NCI49232.1"/>
    <property type="molecule type" value="Genomic_DNA"/>
</dbReference>
<comment type="caution">
    <text evidence="3">The sequence shown here is derived from an EMBL/GenBank/DDBJ whole genome shotgun (WGS) entry which is preliminary data.</text>
</comment>
<feature type="domain" description="DUF4136" evidence="2">
    <location>
        <begin position="30"/>
        <end position="189"/>
    </location>
</feature>
<dbReference type="RefSeq" id="WP_161817563.1">
    <property type="nucleotide sequence ID" value="NZ_JAACJS010000004.1"/>
</dbReference>
<dbReference type="InterPro" id="IPR025411">
    <property type="entry name" value="DUF4136"/>
</dbReference>
<protein>
    <submittedName>
        <fullName evidence="3">DUF4136 domain-containing protein</fullName>
    </submittedName>
</protein>
<evidence type="ECO:0000313" key="3">
    <source>
        <dbReference type="EMBL" id="NCI49232.1"/>
    </source>
</evidence>
<evidence type="ECO:0000256" key="1">
    <source>
        <dbReference type="SAM" id="SignalP"/>
    </source>
</evidence>
<dbReference type="Pfam" id="PF13590">
    <property type="entry name" value="DUF4136"/>
    <property type="match status" value="1"/>
</dbReference>
<dbReference type="Proteomes" id="UP000753802">
    <property type="component" value="Unassembled WGS sequence"/>
</dbReference>
<reference evidence="3 4" key="1">
    <citation type="submission" date="2020-01" db="EMBL/GenBank/DDBJ databases">
        <title>Genome analysis.</title>
        <authorList>
            <person name="Wu S."/>
            <person name="Wang G."/>
        </authorList>
    </citation>
    <scope>NUCLEOTIDE SEQUENCE [LARGE SCALE GENOMIC DNA]</scope>
    <source>
        <strain evidence="3 4">SYL130</strain>
    </source>
</reference>
<evidence type="ECO:0000313" key="4">
    <source>
        <dbReference type="Proteomes" id="UP000753802"/>
    </source>
</evidence>
<dbReference type="Gene3D" id="3.30.160.670">
    <property type="match status" value="1"/>
</dbReference>
<keyword evidence="4" id="KW-1185">Reference proteome</keyword>
<evidence type="ECO:0000259" key="2">
    <source>
        <dbReference type="Pfam" id="PF13590"/>
    </source>
</evidence>